<sequence>MKEFIKEFKAFIARGNVIDMAVGVVIGAAFGAIVTSLVDNIIMPLIGILIGGINFESLSITVGGAEVKYGMFIQSIVNFLIIAFVIFLVIKQIGKLTSKMKKEEPKVEKEKSCPYCFTQIPIEAIRCPHCTSELSK</sequence>
<gene>
    <name evidence="10 11" type="primary">mscL</name>
    <name evidence="11" type="ORF">NCTC13149_00049</name>
</gene>
<dbReference type="PANTHER" id="PTHR30266">
    <property type="entry name" value="MECHANOSENSITIVE CHANNEL MSCL"/>
    <property type="match status" value="1"/>
</dbReference>
<reference evidence="11 12" key="1">
    <citation type="submission" date="2018-06" db="EMBL/GenBank/DDBJ databases">
        <authorList>
            <consortium name="Pathogen Informatics"/>
            <person name="Doyle S."/>
        </authorList>
    </citation>
    <scope>NUCLEOTIDE SEQUENCE [LARGE SCALE GENOMIC DNA]</scope>
    <source>
        <strain evidence="11 12">NCTC13149</strain>
    </source>
</reference>
<feature type="transmembrane region" description="Helical" evidence="10">
    <location>
        <begin position="71"/>
        <end position="90"/>
    </location>
</feature>
<organism evidence="11 12">
    <name type="scientific">Peptoniphilus lacrimalis</name>
    <dbReference type="NCBI Taxonomy" id="33031"/>
    <lineage>
        <taxon>Bacteria</taxon>
        <taxon>Bacillati</taxon>
        <taxon>Bacillota</taxon>
        <taxon>Tissierellia</taxon>
        <taxon>Tissierellales</taxon>
        <taxon>Peptoniphilaceae</taxon>
        <taxon>Peptoniphilus</taxon>
    </lineage>
</organism>
<evidence type="ECO:0000256" key="4">
    <source>
        <dbReference type="ARBA" id="ARBA00022475"/>
    </source>
</evidence>
<keyword evidence="6 10" id="KW-1133">Transmembrane helix</keyword>
<dbReference type="InterPro" id="IPR019823">
    <property type="entry name" value="Mechanosensitive_channel_CS"/>
</dbReference>
<keyword evidence="3 10" id="KW-0813">Transport</keyword>
<evidence type="ECO:0000313" key="12">
    <source>
        <dbReference type="Proteomes" id="UP000255517"/>
    </source>
</evidence>
<keyword evidence="7 10" id="KW-0406">Ion transport</keyword>
<evidence type="ECO:0000256" key="3">
    <source>
        <dbReference type="ARBA" id="ARBA00022448"/>
    </source>
</evidence>
<keyword evidence="5 10" id="KW-0812">Transmembrane</keyword>
<evidence type="ECO:0000256" key="1">
    <source>
        <dbReference type="ARBA" id="ARBA00004651"/>
    </source>
</evidence>
<comment type="subcellular location">
    <subcellularLocation>
        <location evidence="1 10">Cell membrane</location>
        <topology evidence="1 10">Multi-pass membrane protein</topology>
    </subcellularLocation>
</comment>
<comment type="similarity">
    <text evidence="2 10">Belongs to the MscL family.</text>
</comment>
<dbReference type="AlphaFoldDB" id="A0A379C2D3"/>
<dbReference type="InterPro" id="IPR036019">
    <property type="entry name" value="MscL_channel"/>
</dbReference>
<feature type="transmembrane region" description="Helical" evidence="10">
    <location>
        <begin position="21"/>
        <end position="51"/>
    </location>
</feature>
<dbReference type="InterPro" id="IPR037673">
    <property type="entry name" value="MSC/AndL"/>
</dbReference>
<comment type="subunit">
    <text evidence="10">Homopentamer.</text>
</comment>
<dbReference type="GO" id="GO:0008381">
    <property type="term" value="F:mechanosensitive monoatomic ion channel activity"/>
    <property type="evidence" value="ECO:0007669"/>
    <property type="project" value="UniProtKB-UniRule"/>
</dbReference>
<dbReference type="PANTHER" id="PTHR30266:SF2">
    <property type="entry name" value="LARGE-CONDUCTANCE MECHANOSENSITIVE CHANNEL"/>
    <property type="match status" value="1"/>
</dbReference>
<dbReference type="PROSITE" id="PS01327">
    <property type="entry name" value="MSCL"/>
    <property type="match status" value="1"/>
</dbReference>
<dbReference type="EMBL" id="UGSZ01000001">
    <property type="protein sequence ID" value="SUB56279.1"/>
    <property type="molecule type" value="Genomic_DNA"/>
</dbReference>
<dbReference type="Pfam" id="PF01741">
    <property type="entry name" value="MscL"/>
    <property type="match status" value="1"/>
</dbReference>
<evidence type="ECO:0000256" key="9">
    <source>
        <dbReference type="ARBA" id="ARBA00023303"/>
    </source>
</evidence>
<evidence type="ECO:0000256" key="10">
    <source>
        <dbReference type="HAMAP-Rule" id="MF_00115"/>
    </source>
</evidence>
<evidence type="ECO:0000313" key="11">
    <source>
        <dbReference type="EMBL" id="SUB56279.1"/>
    </source>
</evidence>
<name>A0A379C2D3_9FIRM</name>
<protein>
    <recommendedName>
        <fullName evidence="10">Large-conductance mechanosensitive channel</fullName>
    </recommendedName>
</protein>
<dbReference type="Proteomes" id="UP000255517">
    <property type="component" value="Unassembled WGS sequence"/>
</dbReference>
<dbReference type="GO" id="GO:0005886">
    <property type="term" value="C:plasma membrane"/>
    <property type="evidence" value="ECO:0007669"/>
    <property type="project" value="UniProtKB-SubCell"/>
</dbReference>
<comment type="function">
    <text evidence="10">Channel that opens in response to stretch forces in the membrane lipid bilayer. May participate in the regulation of osmotic pressure changes within the cell.</text>
</comment>
<evidence type="ECO:0000256" key="8">
    <source>
        <dbReference type="ARBA" id="ARBA00023136"/>
    </source>
</evidence>
<evidence type="ECO:0000256" key="2">
    <source>
        <dbReference type="ARBA" id="ARBA00007254"/>
    </source>
</evidence>
<dbReference type="HAMAP" id="MF_00115">
    <property type="entry name" value="MscL"/>
    <property type="match status" value="1"/>
</dbReference>
<keyword evidence="9 10" id="KW-0407">Ion channel</keyword>
<keyword evidence="4 10" id="KW-1003">Cell membrane</keyword>
<dbReference type="InterPro" id="IPR001185">
    <property type="entry name" value="MS_channel"/>
</dbReference>
<evidence type="ECO:0000256" key="7">
    <source>
        <dbReference type="ARBA" id="ARBA00023065"/>
    </source>
</evidence>
<dbReference type="PRINTS" id="PR01264">
    <property type="entry name" value="MECHCHANNEL"/>
</dbReference>
<dbReference type="SUPFAM" id="SSF81330">
    <property type="entry name" value="Gated mechanosensitive channel"/>
    <property type="match status" value="1"/>
</dbReference>
<evidence type="ECO:0000256" key="5">
    <source>
        <dbReference type="ARBA" id="ARBA00022692"/>
    </source>
</evidence>
<dbReference type="RefSeq" id="WP_009345388.1">
    <property type="nucleotide sequence ID" value="NZ_CP165621.1"/>
</dbReference>
<dbReference type="NCBIfam" id="TIGR00220">
    <property type="entry name" value="mscL"/>
    <property type="match status" value="1"/>
</dbReference>
<evidence type="ECO:0000256" key="6">
    <source>
        <dbReference type="ARBA" id="ARBA00022989"/>
    </source>
</evidence>
<proteinExistence type="inferred from homology"/>
<dbReference type="STRING" id="1122949.GCA_000378725_00120"/>
<accession>A0A379C2D3</accession>
<dbReference type="Gene3D" id="1.10.1200.120">
    <property type="entry name" value="Large-conductance mechanosensitive channel, MscL, domain 1"/>
    <property type="match status" value="1"/>
</dbReference>
<keyword evidence="8 10" id="KW-0472">Membrane</keyword>